<gene>
    <name evidence="1" type="ORF">CGI_10015421</name>
</gene>
<dbReference type="InParanoid" id="K1R0G8"/>
<sequence>MEFELPVQRKKKPSSDFQPGGEVLLVVQSLLTKYPSLVDMKRRILPKRPCYHKGDDGVKLTYITA</sequence>
<dbReference type="AlphaFoldDB" id="K1R0G8"/>
<proteinExistence type="predicted"/>
<reference evidence="1" key="1">
    <citation type="journal article" date="2012" name="Nature">
        <title>The oyster genome reveals stress adaptation and complexity of shell formation.</title>
        <authorList>
            <person name="Zhang G."/>
            <person name="Fang X."/>
            <person name="Guo X."/>
            <person name="Li L."/>
            <person name="Luo R."/>
            <person name="Xu F."/>
            <person name="Yang P."/>
            <person name="Zhang L."/>
            <person name="Wang X."/>
            <person name="Qi H."/>
            <person name="Xiong Z."/>
            <person name="Que H."/>
            <person name="Xie Y."/>
            <person name="Holland P.W."/>
            <person name="Paps J."/>
            <person name="Zhu Y."/>
            <person name="Wu F."/>
            <person name="Chen Y."/>
            <person name="Wang J."/>
            <person name="Peng C."/>
            <person name="Meng J."/>
            <person name="Yang L."/>
            <person name="Liu J."/>
            <person name="Wen B."/>
            <person name="Zhang N."/>
            <person name="Huang Z."/>
            <person name="Zhu Q."/>
            <person name="Feng Y."/>
            <person name="Mount A."/>
            <person name="Hedgecock D."/>
            <person name="Xu Z."/>
            <person name="Liu Y."/>
            <person name="Domazet-Loso T."/>
            <person name="Du Y."/>
            <person name="Sun X."/>
            <person name="Zhang S."/>
            <person name="Liu B."/>
            <person name="Cheng P."/>
            <person name="Jiang X."/>
            <person name="Li J."/>
            <person name="Fan D."/>
            <person name="Wang W."/>
            <person name="Fu W."/>
            <person name="Wang T."/>
            <person name="Wang B."/>
            <person name="Zhang J."/>
            <person name="Peng Z."/>
            <person name="Li Y."/>
            <person name="Li N."/>
            <person name="Wang J."/>
            <person name="Chen M."/>
            <person name="He Y."/>
            <person name="Tan F."/>
            <person name="Song X."/>
            <person name="Zheng Q."/>
            <person name="Huang R."/>
            <person name="Yang H."/>
            <person name="Du X."/>
            <person name="Chen L."/>
            <person name="Yang M."/>
            <person name="Gaffney P.M."/>
            <person name="Wang S."/>
            <person name="Luo L."/>
            <person name="She Z."/>
            <person name="Ming Y."/>
            <person name="Huang W."/>
            <person name="Zhang S."/>
            <person name="Huang B."/>
            <person name="Zhang Y."/>
            <person name="Qu T."/>
            <person name="Ni P."/>
            <person name="Miao G."/>
            <person name="Wang J."/>
            <person name="Wang Q."/>
            <person name="Steinberg C.E."/>
            <person name="Wang H."/>
            <person name="Li N."/>
            <person name="Qian L."/>
            <person name="Zhang G."/>
            <person name="Li Y."/>
            <person name="Yang H."/>
            <person name="Liu X."/>
            <person name="Wang J."/>
            <person name="Yin Y."/>
            <person name="Wang J."/>
        </authorList>
    </citation>
    <scope>NUCLEOTIDE SEQUENCE [LARGE SCALE GENOMIC DNA]</scope>
    <source>
        <strain evidence="1">05x7-T-G4-1.051#20</strain>
    </source>
</reference>
<dbReference type="HOGENOM" id="CLU_2851837_0_0_1"/>
<name>K1R0G8_MAGGI</name>
<evidence type="ECO:0000313" key="1">
    <source>
        <dbReference type="EMBL" id="EKC27191.1"/>
    </source>
</evidence>
<accession>K1R0G8</accession>
<dbReference type="EMBL" id="JH819086">
    <property type="protein sequence ID" value="EKC27191.1"/>
    <property type="molecule type" value="Genomic_DNA"/>
</dbReference>
<organism evidence="1">
    <name type="scientific">Magallana gigas</name>
    <name type="common">Pacific oyster</name>
    <name type="synonym">Crassostrea gigas</name>
    <dbReference type="NCBI Taxonomy" id="29159"/>
    <lineage>
        <taxon>Eukaryota</taxon>
        <taxon>Metazoa</taxon>
        <taxon>Spiralia</taxon>
        <taxon>Lophotrochozoa</taxon>
        <taxon>Mollusca</taxon>
        <taxon>Bivalvia</taxon>
        <taxon>Autobranchia</taxon>
        <taxon>Pteriomorphia</taxon>
        <taxon>Ostreida</taxon>
        <taxon>Ostreoidea</taxon>
        <taxon>Ostreidae</taxon>
        <taxon>Magallana</taxon>
    </lineage>
</organism>
<protein>
    <submittedName>
        <fullName evidence="1">Uncharacterized protein</fullName>
    </submittedName>
</protein>